<dbReference type="InterPro" id="IPR015813">
    <property type="entry name" value="Pyrv/PenolPyrv_kinase-like_dom"/>
</dbReference>
<dbReference type="PANTHER" id="PTHR42905">
    <property type="entry name" value="PHOSPHOENOLPYRUVATE CARBOXYLASE"/>
    <property type="match status" value="1"/>
</dbReference>
<keyword evidence="3" id="KW-1185">Reference proteome</keyword>
<sequence length="450" mass="46603">MEKGPCCHDGLSARLIERADFDFAFMSGFCTAAARLGAPDTGLMSYGEMVATGRDVHEATRFLPIIGDGDTGYGNAVNVKRTVRGYAAAGFAGILIEDQQWPKSCGHVRNKRVVERDEAVARIRAACDARDEGRDILIVARTDSRQALGSLDEALWRAAAFADAGADVVFIDALESEGEMEALCRVPGAYKMASMLEGGGKTPILSPGQLQAMGFKLCAYPLSLLGVSVRAMEDALAGLKRGAVPQPPAMPTFQELQASVGFPGYYTEEERYKVGAVGGATSSSGSSRSDGGGGGGGGGGNGRAPSAAAAAVAAAAAAAAAAAEPAGVEPDAVLEPGARSGAASATASTGTIDLYSPTEGEGYGARDPADRRAQWLRVRVTDTKAGKVTLDTRFPAGFLNSVATFVPAVAGVDLEGLVKQATGDAEWEPSKPLYRYEAGSDRIEIFLEFN</sequence>
<evidence type="ECO:0000313" key="3">
    <source>
        <dbReference type="Proteomes" id="UP000239649"/>
    </source>
</evidence>
<accession>A0A2P6V6Y9</accession>
<dbReference type="InterPro" id="IPR039556">
    <property type="entry name" value="ICL/PEPM"/>
</dbReference>
<dbReference type="Gene3D" id="3.20.20.60">
    <property type="entry name" value="Phosphoenolpyruvate-binding domains"/>
    <property type="match status" value="1"/>
</dbReference>
<feature type="compositionally biased region" description="Gly residues" evidence="1">
    <location>
        <begin position="290"/>
        <end position="302"/>
    </location>
</feature>
<dbReference type="EMBL" id="LHPF02000023">
    <property type="protein sequence ID" value="PSC69845.1"/>
    <property type="molecule type" value="Genomic_DNA"/>
</dbReference>
<feature type="region of interest" description="Disordered" evidence="1">
    <location>
        <begin position="339"/>
        <end position="368"/>
    </location>
</feature>
<proteinExistence type="predicted"/>
<feature type="compositionally biased region" description="Low complexity" evidence="1">
    <location>
        <begin position="339"/>
        <end position="351"/>
    </location>
</feature>
<dbReference type="InterPro" id="IPR040442">
    <property type="entry name" value="Pyrv_kinase-like_dom_sf"/>
</dbReference>
<feature type="compositionally biased region" description="Low complexity" evidence="1">
    <location>
        <begin position="279"/>
        <end position="289"/>
    </location>
</feature>
<gene>
    <name evidence="2" type="ORF">C2E20_6673</name>
</gene>
<name>A0A2P6V6Y9_9CHLO</name>
<dbReference type="STRING" id="554055.A0A2P6V6Y9"/>
<dbReference type="Pfam" id="PF13714">
    <property type="entry name" value="PEP_mutase"/>
    <property type="match status" value="1"/>
</dbReference>
<evidence type="ECO:0000256" key="1">
    <source>
        <dbReference type="SAM" id="MobiDB-lite"/>
    </source>
</evidence>
<organism evidence="2 3">
    <name type="scientific">Micractinium conductrix</name>
    <dbReference type="NCBI Taxonomy" id="554055"/>
    <lineage>
        <taxon>Eukaryota</taxon>
        <taxon>Viridiplantae</taxon>
        <taxon>Chlorophyta</taxon>
        <taxon>core chlorophytes</taxon>
        <taxon>Trebouxiophyceae</taxon>
        <taxon>Chlorellales</taxon>
        <taxon>Chlorellaceae</taxon>
        <taxon>Chlorella clade</taxon>
        <taxon>Micractinium</taxon>
    </lineage>
</organism>
<dbReference type="CDD" id="cd00377">
    <property type="entry name" value="ICL_PEPM"/>
    <property type="match status" value="1"/>
</dbReference>
<reference evidence="2 3" key="1">
    <citation type="journal article" date="2018" name="Plant J.">
        <title>Genome sequences of Chlorella sorokiniana UTEX 1602 and Micractinium conductrix SAG 241.80: implications to maltose excretion by a green alga.</title>
        <authorList>
            <person name="Arriola M.B."/>
            <person name="Velmurugan N."/>
            <person name="Zhang Y."/>
            <person name="Plunkett M.H."/>
            <person name="Hondzo H."/>
            <person name="Barney B.M."/>
        </authorList>
    </citation>
    <scope>NUCLEOTIDE SEQUENCE [LARGE SCALE GENOMIC DNA]</scope>
    <source>
        <strain evidence="2 3">SAG 241.80</strain>
    </source>
</reference>
<protein>
    <submittedName>
        <fullName evidence="2">Phosphoenolpyruvate carboxylase family isoform 2</fullName>
    </submittedName>
</protein>
<dbReference type="SUPFAM" id="SSF51621">
    <property type="entry name" value="Phosphoenolpyruvate/pyruvate domain"/>
    <property type="match status" value="1"/>
</dbReference>
<feature type="region of interest" description="Disordered" evidence="1">
    <location>
        <begin position="277"/>
        <end position="304"/>
    </location>
</feature>
<dbReference type="Proteomes" id="UP000239649">
    <property type="component" value="Unassembled WGS sequence"/>
</dbReference>
<dbReference type="AlphaFoldDB" id="A0A2P6V6Y9"/>
<comment type="caution">
    <text evidence="2">The sequence shown here is derived from an EMBL/GenBank/DDBJ whole genome shotgun (WGS) entry which is preliminary data.</text>
</comment>
<dbReference type="OrthoDB" id="1923844at2759"/>
<dbReference type="PANTHER" id="PTHR42905:SF2">
    <property type="entry name" value="PHOSPHOENOLPYRUVATE CARBOXYLASE FAMILY PROTEIN"/>
    <property type="match status" value="1"/>
</dbReference>
<evidence type="ECO:0000313" key="2">
    <source>
        <dbReference type="EMBL" id="PSC69845.1"/>
    </source>
</evidence>
<dbReference type="GO" id="GO:0003824">
    <property type="term" value="F:catalytic activity"/>
    <property type="evidence" value="ECO:0007669"/>
    <property type="project" value="InterPro"/>
</dbReference>